<dbReference type="EMBL" id="JAULJQ010000009">
    <property type="protein sequence ID" value="MDO2409904.1"/>
    <property type="molecule type" value="Genomic_DNA"/>
</dbReference>
<evidence type="ECO:0000313" key="13">
    <source>
        <dbReference type="Proteomes" id="UP001171111"/>
    </source>
</evidence>
<dbReference type="InterPro" id="IPR011864">
    <property type="entry name" value="Phosphate_PstC"/>
</dbReference>
<proteinExistence type="inferred from homology"/>
<sequence>MKELSFKVLIRFGAYFVVFLALLLFAVLVFKSSATFKSFGIGFIFDSVWDVNKGHFGGGAAIYATLLSTALAMIFALPVALGVGVFLTHILAKRFRAFFSICIELLAAIPSIIYGMWGFLYFVPLVGSIFGGSGVGLLASAGVLAIMILPLIACVSKDAINAVPKSVVESAYALGATRAQVLCQVVLPRAKTGILAGAILALARALGETMAVVFLMGGVLKVQPSLVEPASSIALTIALQFGEAMTNREHESALFALALILFVISALCSSGVRYVFK</sequence>
<dbReference type="NCBIfam" id="TIGR02138">
    <property type="entry name" value="phosphate_pstC"/>
    <property type="match status" value="1"/>
</dbReference>
<organism evidence="12 13">
    <name type="scientific">Campylobacter magnus</name>
    <dbReference type="NCBI Taxonomy" id="3026462"/>
    <lineage>
        <taxon>Bacteria</taxon>
        <taxon>Pseudomonadati</taxon>
        <taxon>Campylobacterota</taxon>
        <taxon>Epsilonproteobacteria</taxon>
        <taxon>Campylobacterales</taxon>
        <taxon>Campylobacteraceae</taxon>
        <taxon>Campylobacter</taxon>
    </lineage>
</organism>
<evidence type="ECO:0000256" key="8">
    <source>
        <dbReference type="ARBA" id="ARBA00023136"/>
    </source>
</evidence>
<feature type="transmembrane region" description="Helical" evidence="9">
    <location>
        <begin position="129"/>
        <end position="155"/>
    </location>
</feature>
<keyword evidence="3 9" id="KW-0813">Transport</keyword>
<dbReference type="PANTHER" id="PTHR30425:SF1">
    <property type="entry name" value="PHOSPHATE TRANSPORT SYSTEM PERMEASE PROTEIN PSTC"/>
    <property type="match status" value="1"/>
</dbReference>
<comment type="caution">
    <text evidence="12">The sequence shown here is derived from an EMBL/GenBank/DDBJ whole genome shotgun (WGS) entry which is preliminary data.</text>
</comment>
<evidence type="ECO:0000259" key="11">
    <source>
        <dbReference type="PROSITE" id="PS50928"/>
    </source>
</evidence>
<feature type="transmembrane region" description="Helical" evidence="9">
    <location>
        <begin position="194"/>
        <end position="216"/>
    </location>
</feature>
<feature type="transmembrane region" description="Helical" evidence="9">
    <location>
        <begin position="253"/>
        <end position="276"/>
    </location>
</feature>
<accession>A0ABT8T858</accession>
<dbReference type="Proteomes" id="UP001171111">
    <property type="component" value="Unassembled WGS sequence"/>
</dbReference>
<feature type="domain" description="ABC transmembrane type-1" evidence="11">
    <location>
        <begin position="62"/>
        <end position="272"/>
    </location>
</feature>
<evidence type="ECO:0000256" key="3">
    <source>
        <dbReference type="ARBA" id="ARBA00022448"/>
    </source>
</evidence>
<comment type="subcellular location">
    <subcellularLocation>
        <location evidence="1 9">Cell membrane</location>
        <topology evidence="1 9">Multi-pass membrane protein</topology>
    </subcellularLocation>
</comment>
<evidence type="ECO:0000256" key="10">
    <source>
        <dbReference type="RuleBase" id="RU363054"/>
    </source>
</evidence>
<keyword evidence="13" id="KW-1185">Reference proteome</keyword>
<dbReference type="InterPro" id="IPR000515">
    <property type="entry name" value="MetI-like"/>
</dbReference>
<keyword evidence="5 10" id="KW-0592">Phosphate transport</keyword>
<keyword evidence="7 9" id="KW-1133">Transmembrane helix</keyword>
<dbReference type="InterPro" id="IPR035906">
    <property type="entry name" value="MetI-like_sf"/>
</dbReference>
<dbReference type="PANTHER" id="PTHR30425">
    <property type="entry name" value="PHOSPHATE TRANSPORT SYSTEM PERMEASE PROTEIN PST"/>
    <property type="match status" value="1"/>
</dbReference>
<dbReference type="PROSITE" id="PS50928">
    <property type="entry name" value="ABC_TM1"/>
    <property type="match status" value="1"/>
</dbReference>
<dbReference type="RefSeq" id="WP_302244677.1">
    <property type="nucleotide sequence ID" value="NZ_JAULJQ010000009.1"/>
</dbReference>
<name>A0ABT8T858_9BACT</name>
<dbReference type="Pfam" id="PF00528">
    <property type="entry name" value="BPD_transp_1"/>
    <property type="match status" value="1"/>
</dbReference>
<dbReference type="SUPFAM" id="SSF161098">
    <property type="entry name" value="MetI-like"/>
    <property type="match status" value="1"/>
</dbReference>
<evidence type="ECO:0000256" key="2">
    <source>
        <dbReference type="ARBA" id="ARBA00007069"/>
    </source>
</evidence>
<evidence type="ECO:0000256" key="1">
    <source>
        <dbReference type="ARBA" id="ARBA00004651"/>
    </source>
</evidence>
<evidence type="ECO:0000256" key="9">
    <source>
        <dbReference type="RuleBase" id="RU363032"/>
    </source>
</evidence>
<reference evidence="12 13" key="1">
    <citation type="submission" date="2023-06" db="EMBL/GenBank/DDBJ databases">
        <title>Campylobacter magnum sp. nov., isolated from cecal contents of domestic pigs (Sus scrofa domesticus).</title>
        <authorList>
            <person name="Papic B."/>
            <person name="Gruntar I."/>
        </authorList>
    </citation>
    <scope>NUCLEOTIDE SEQUENCE [LARGE SCALE GENOMIC DNA]</scope>
    <source>
        <strain evidence="13">34484-21</strain>
    </source>
</reference>
<dbReference type="InterPro" id="IPR051124">
    <property type="entry name" value="Phosphate_Transport_Permease"/>
</dbReference>
<evidence type="ECO:0000256" key="6">
    <source>
        <dbReference type="ARBA" id="ARBA00022692"/>
    </source>
</evidence>
<protein>
    <recommendedName>
        <fullName evidence="10">Phosphate transport system permease protein</fullName>
    </recommendedName>
</protein>
<dbReference type="Gene3D" id="1.10.3720.10">
    <property type="entry name" value="MetI-like"/>
    <property type="match status" value="1"/>
</dbReference>
<feature type="transmembrane region" description="Helical" evidence="9">
    <location>
        <begin position="60"/>
        <end position="86"/>
    </location>
</feature>
<dbReference type="CDD" id="cd06261">
    <property type="entry name" value="TM_PBP2"/>
    <property type="match status" value="1"/>
</dbReference>
<gene>
    <name evidence="12" type="primary">pstC</name>
    <name evidence="12" type="ORF">Q2362_07335</name>
</gene>
<evidence type="ECO:0000256" key="4">
    <source>
        <dbReference type="ARBA" id="ARBA00022475"/>
    </source>
</evidence>
<evidence type="ECO:0000256" key="7">
    <source>
        <dbReference type="ARBA" id="ARBA00022989"/>
    </source>
</evidence>
<evidence type="ECO:0000256" key="5">
    <source>
        <dbReference type="ARBA" id="ARBA00022592"/>
    </source>
</evidence>
<keyword evidence="6 9" id="KW-0812">Transmembrane</keyword>
<keyword evidence="8 9" id="KW-0472">Membrane</keyword>
<feature type="transmembrane region" description="Helical" evidence="9">
    <location>
        <begin position="98"/>
        <end position="123"/>
    </location>
</feature>
<comment type="function">
    <text evidence="10">Part of the binding-protein-dependent transport system for phosphate; probably responsible for the translocation of the substrate across the membrane.</text>
</comment>
<keyword evidence="4 10" id="KW-1003">Cell membrane</keyword>
<comment type="similarity">
    <text evidence="2 10">Belongs to the binding-protein-dependent transport system permease family. CysTW subfamily.</text>
</comment>
<evidence type="ECO:0000313" key="12">
    <source>
        <dbReference type="EMBL" id="MDO2409904.1"/>
    </source>
</evidence>
<feature type="transmembrane region" description="Helical" evidence="9">
    <location>
        <begin position="12"/>
        <end position="30"/>
    </location>
</feature>